<evidence type="ECO:0000313" key="2">
    <source>
        <dbReference type="Proteomes" id="UP001174136"/>
    </source>
</evidence>
<organism evidence="1 2">
    <name type="scientific">Merluccius polli</name>
    <name type="common">Benguela hake</name>
    <name type="synonym">Merluccius cadenati</name>
    <dbReference type="NCBI Taxonomy" id="89951"/>
    <lineage>
        <taxon>Eukaryota</taxon>
        <taxon>Metazoa</taxon>
        <taxon>Chordata</taxon>
        <taxon>Craniata</taxon>
        <taxon>Vertebrata</taxon>
        <taxon>Euteleostomi</taxon>
        <taxon>Actinopterygii</taxon>
        <taxon>Neopterygii</taxon>
        <taxon>Teleostei</taxon>
        <taxon>Neoteleostei</taxon>
        <taxon>Acanthomorphata</taxon>
        <taxon>Zeiogadaria</taxon>
        <taxon>Gadariae</taxon>
        <taxon>Gadiformes</taxon>
        <taxon>Gadoidei</taxon>
        <taxon>Merlucciidae</taxon>
        <taxon>Merluccius</taxon>
    </lineage>
</organism>
<dbReference type="EMBL" id="JAOPHQ010002280">
    <property type="protein sequence ID" value="KAK0147794.1"/>
    <property type="molecule type" value="Genomic_DNA"/>
</dbReference>
<dbReference type="AlphaFoldDB" id="A0AA47MWF6"/>
<gene>
    <name evidence="1" type="ORF">N1851_012485</name>
</gene>
<sequence length="133" mass="15149">MEQACDHIEAASVQGWIRHTRRFFQRCLANEDIACDRTDSLWGQDLGEASREGDEHYRMAMQKSTAQLTSAISSPRRMRNIQSSPTRDIRNFWQRTVQTGGRDGASLSISTLCALLPRLFSFCPHRCQMALEA</sequence>
<protein>
    <submittedName>
        <fullName evidence="1">Uncharacterized protein</fullName>
    </submittedName>
</protein>
<dbReference type="Proteomes" id="UP001174136">
    <property type="component" value="Unassembled WGS sequence"/>
</dbReference>
<evidence type="ECO:0000313" key="1">
    <source>
        <dbReference type="EMBL" id="KAK0147794.1"/>
    </source>
</evidence>
<accession>A0AA47MWF6</accession>
<reference evidence="1" key="1">
    <citation type="journal article" date="2023" name="Front. Mar. Sci.">
        <title>A new Merluccius polli reference genome to investigate the effects of global change in West African waters.</title>
        <authorList>
            <person name="Mateo J.L."/>
            <person name="Blanco-Fernandez C."/>
            <person name="Garcia-Vazquez E."/>
            <person name="Machado-Schiaffino G."/>
        </authorList>
    </citation>
    <scope>NUCLEOTIDE SEQUENCE</scope>
    <source>
        <strain evidence="1">C29</strain>
        <tissue evidence="1">Fin</tissue>
    </source>
</reference>
<proteinExistence type="predicted"/>
<keyword evidence="2" id="KW-1185">Reference proteome</keyword>
<comment type="caution">
    <text evidence="1">The sequence shown here is derived from an EMBL/GenBank/DDBJ whole genome shotgun (WGS) entry which is preliminary data.</text>
</comment>
<name>A0AA47MWF6_MERPO</name>